<feature type="compositionally biased region" description="Low complexity" evidence="1">
    <location>
        <begin position="84"/>
        <end position="94"/>
    </location>
</feature>
<feature type="compositionally biased region" description="Basic and acidic residues" evidence="1">
    <location>
        <begin position="250"/>
        <end position="265"/>
    </location>
</feature>
<feature type="compositionally biased region" description="Polar residues" evidence="1">
    <location>
        <begin position="144"/>
        <end position="153"/>
    </location>
</feature>
<dbReference type="GeneID" id="87891598"/>
<dbReference type="EMBL" id="JAFFGZ010000005">
    <property type="protein sequence ID" value="KAK4643983.1"/>
    <property type="molecule type" value="Genomic_DNA"/>
</dbReference>
<reference evidence="3 4" key="1">
    <citation type="journal article" date="2023" name="bioRxiv">
        <title>High-quality genome assemblies of four members of thePodospora anserinaspecies complex.</title>
        <authorList>
            <person name="Ament-Velasquez S.L."/>
            <person name="Vogan A.A."/>
            <person name="Wallerman O."/>
            <person name="Hartmann F."/>
            <person name="Gautier V."/>
            <person name="Silar P."/>
            <person name="Giraud T."/>
            <person name="Johannesson H."/>
        </authorList>
    </citation>
    <scope>NUCLEOTIDE SEQUENCE [LARGE SCALE GENOMIC DNA]</scope>
    <source>
        <strain evidence="3 4">CBS 112042</strain>
    </source>
</reference>
<comment type="caution">
    <text evidence="3">The sequence shown here is derived from an EMBL/GenBank/DDBJ whole genome shotgun (WGS) entry which is preliminary data.</text>
</comment>
<feature type="region of interest" description="Disordered" evidence="1">
    <location>
        <begin position="44"/>
        <end position="103"/>
    </location>
</feature>
<sequence length="357" mass="39767">MGYEWNGDPTILIVVIACSVCFGWVPIITVVSVVRHCRARLRAKRGSNGTNSDAENQGGRPSTAPDAPKPLQTYHPSSTKGLERSASSRTRSSADGYDLKRVDTNSSWNPIRHSFHYDNESLWGGDGLSRSNSRHRPPYFPTHVHNTTPSLSRPASIRSVASSHRQQSRSRRSSMASNSDNAPAAFQINDTYYDTTPLPNVTRTVNSVVVSSSTPTSSKGPGQAPQQRQQKQPKQDNPHPPQRNRRRRHSLDARRDSDSLTREISRPNTSMTRREVEEYEDLDNQKQKATHRSHRPPRLGSASRRGSHPAPGGSEETDDNLSTAEALQPAKLPPRRASLHAQTFERPAWLDEEPHAM</sequence>
<keyword evidence="2" id="KW-0472">Membrane</keyword>
<feature type="compositionally biased region" description="Basic residues" evidence="1">
    <location>
        <begin position="288"/>
        <end position="297"/>
    </location>
</feature>
<gene>
    <name evidence="3" type="ORF">QC761_0047920</name>
</gene>
<feature type="compositionally biased region" description="Basic and acidic residues" evidence="1">
    <location>
        <begin position="348"/>
        <end position="357"/>
    </location>
</feature>
<feature type="region of interest" description="Disordered" evidence="1">
    <location>
        <begin position="134"/>
        <end position="182"/>
    </location>
</feature>
<evidence type="ECO:0000313" key="4">
    <source>
        <dbReference type="Proteomes" id="UP001322138"/>
    </source>
</evidence>
<evidence type="ECO:0000313" key="3">
    <source>
        <dbReference type="EMBL" id="KAK4643983.1"/>
    </source>
</evidence>
<evidence type="ECO:0000256" key="2">
    <source>
        <dbReference type="SAM" id="Phobius"/>
    </source>
</evidence>
<feature type="transmembrane region" description="Helical" evidence="2">
    <location>
        <begin position="12"/>
        <end position="34"/>
    </location>
</feature>
<keyword evidence="2" id="KW-1133">Transmembrane helix</keyword>
<keyword evidence="4" id="KW-1185">Reference proteome</keyword>
<proteinExistence type="predicted"/>
<dbReference type="RefSeq" id="XP_062732959.1">
    <property type="nucleotide sequence ID" value="XM_062872433.1"/>
</dbReference>
<organism evidence="3 4">
    <name type="scientific">Podospora bellae-mahoneyi</name>
    <dbReference type="NCBI Taxonomy" id="2093777"/>
    <lineage>
        <taxon>Eukaryota</taxon>
        <taxon>Fungi</taxon>
        <taxon>Dikarya</taxon>
        <taxon>Ascomycota</taxon>
        <taxon>Pezizomycotina</taxon>
        <taxon>Sordariomycetes</taxon>
        <taxon>Sordariomycetidae</taxon>
        <taxon>Sordariales</taxon>
        <taxon>Podosporaceae</taxon>
        <taxon>Podospora</taxon>
    </lineage>
</organism>
<dbReference type="Proteomes" id="UP001322138">
    <property type="component" value="Unassembled WGS sequence"/>
</dbReference>
<protein>
    <submittedName>
        <fullName evidence="3">Uncharacterized protein</fullName>
    </submittedName>
</protein>
<feature type="region of interest" description="Disordered" evidence="1">
    <location>
        <begin position="208"/>
        <end position="357"/>
    </location>
</feature>
<name>A0ABR0FJ52_9PEZI</name>
<accession>A0ABR0FJ52</accession>
<feature type="compositionally biased region" description="Low complexity" evidence="1">
    <location>
        <begin position="208"/>
        <end position="232"/>
    </location>
</feature>
<keyword evidence="2" id="KW-0812">Transmembrane</keyword>
<evidence type="ECO:0000256" key="1">
    <source>
        <dbReference type="SAM" id="MobiDB-lite"/>
    </source>
</evidence>